<dbReference type="AlphaFoldDB" id="A0A5N6VMM0"/>
<keyword evidence="3" id="KW-1185">Reference proteome</keyword>
<organism evidence="2 3">
    <name type="scientific">Aspergillus transmontanensis</name>
    <dbReference type="NCBI Taxonomy" id="1034304"/>
    <lineage>
        <taxon>Eukaryota</taxon>
        <taxon>Fungi</taxon>
        <taxon>Dikarya</taxon>
        <taxon>Ascomycota</taxon>
        <taxon>Pezizomycotina</taxon>
        <taxon>Eurotiomycetes</taxon>
        <taxon>Eurotiomycetidae</taxon>
        <taxon>Eurotiales</taxon>
        <taxon>Aspergillaceae</taxon>
        <taxon>Aspergillus</taxon>
        <taxon>Aspergillus subgen. Circumdati</taxon>
    </lineage>
</organism>
<feature type="signal peptide" evidence="1">
    <location>
        <begin position="1"/>
        <end position="16"/>
    </location>
</feature>
<proteinExistence type="predicted"/>
<gene>
    <name evidence="2" type="ORF">BDV41DRAFT_547871</name>
</gene>
<accession>A0A5N6VMM0</accession>
<keyword evidence="1" id="KW-0732">Signal</keyword>
<evidence type="ECO:0000313" key="2">
    <source>
        <dbReference type="EMBL" id="KAE8309426.1"/>
    </source>
</evidence>
<name>A0A5N6VMM0_9EURO</name>
<dbReference type="Proteomes" id="UP000325433">
    <property type="component" value="Unassembled WGS sequence"/>
</dbReference>
<dbReference type="EMBL" id="ML738367">
    <property type="protein sequence ID" value="KAE8309426.1"/>
    <property type="molecule type" value="Genomic_DNA"/>
</dbReference>
<feature type="chain" id="PRO_5024848419" evidence="1">
    <location>
        <begin position="17"/>
        <end position="65"/>
    </location>
</feature>
<reference evidence="3" key="1">
    <citation type="submission" date="2019-04" db="EMBL/GenBank/DDBJ databases">
        <title>Friends and foes A comparative genomics studyof 23 Aspergillus species from section Flavi.</title>
        <authorList>
            <consortium name="DOE Joint Genome Institute"/>
            <person name="Kjaerbolling I."/>
            <person name="Vesth T."/>
            <person name="Frisvad J.C."/>
            <person name="Nybo J.L."/>
            <person name="Theobald S."/>
            <person name="Kildgaard S."/>
            <person name="Isbrandt T."/>
            <person name="Kuo A."/>
            <person name="Sato A."/>
            <person name="Lyhne E.K."/>
            <person name="Kogle M.E."/>
            <person name="Wiebenga A."/>
            <person name="Kun R.S."/>
            <person name="Lubbers R.J."/>
            <person name="Makela M.R."/>
            <person name="Barry K."/>
            <person name="Chovatia M."/>
            <person name="Clum A."/>
            <person name="Daum C."/>
            <person name="Haridas S."/>
            <person name="He G."/>
            <person name="LaButti K."/>
            <person name="Lipzen A."/>
            <person name="Mondo S."/>
            <person name="Riley R."/>
            <person name="Salamov A."/>
            <person name="Simmons B.A."/>
            <person name="Magnuson J.K."/>
            <person name="Henrissat B."/>
            <person name="Mortensen U.H."/>
            <person name="Larsen T.O."/>
            <person name="Devries R.P."/>
            <person name="Grigoriev I.V."/>
            <person name="Machida M."/>
            <person name="Baker S.E."/>
            <person name="Andersen M.R."/>
        </authorList>
    </citation>
    <scope>NUCLEOTIDE SEQUENCE [LARGE SCALE GENOMIC DNA]</scope>
    <source>
        <strain evidence="3">CBS 130015</strain>
    </source>
</reference>
<sequence>MCLFFLSLFSFIPWFPFPFIFLSQYTPTIRHGVPINHGDMMPDSDEGVTPARRFGVSILRWILPV</sequence>
<evidence type="ECO:0000313" key="3">
    <source>
        <dbReference type="Proteomes" id="UP000325433"/>
    </source>
</evidence>
<protein>
    <submittedName>
        <fullName evidence="2">Uncharacterized protein</fullName>
    </submittedName>
</protein>
<evidence type="ECO:0000256" key="1">
    <source>
        <dbReference type="SAM" id="SignalP"/>
    </source>
</evidence>